<organism evidence="2 3">
    <name type="scientific">Candidatus Scalindua japonica</name>
    <dbReference type="NCBI Taxonomy" id="1284222"/>
    <lineage>
        <taxon>Bacteria</taxon>
        <taxon>Pseudomonadati</taxon>
        <taxon>Planctomycetota</taxon>
        <taxon>Candidatus Brocadiia</taxon>
        <taxon>Candidatus Brocadiales</taxon>
        <taxon>Candidatus Scalinduaceae</taxon>
        <taxon>Candidatus Scalindua</taxon>
    </lineage>
</organism>
<proteinExistence type="predicted"/>
<evidence type="ECO:0000313" key="2">
    <source>
        <dbReference type="EMBL" id="GAX60390.1"/>
    </source>
</evidence>
<keyword evidence="1" id="KW-1133">Transmembrane helix</keyword>
<keyword evidence="2" id="KW-0030">Aminoacyl-tRNA synthetase</keyword>
<dbReference type="RefSeq" id="WP_203415385.1">
    <property type="nucleotide sequence ID" value="NZ_BAOS01000010.1"/>
</dbReference>
<sequence length="179" mass="20087">KEYDMKQFILTTILLLTIAGNSFGSETGNSIIKEKWPEIIIASCSIISLAISLVAVYLAGRASNINKRIFKRQGIIDLHMAWRGVNEIDTDNLIGPDVNNAANALDLTASLWNHDVIEKIVLYQSYWPSFKLLYETLNVCNKQVPGYAKSCKAFLSSEMTRAYEDMKKFDILSVKTTSV</sequence>
<dbReference type="EMBL" id="BAOS01000010">
    <property type="protein sequence ID" value="GAX60390.1"/>
    <property type="molecule type" value="Genomic_DNA"/>
</dbReference>
<reference evidence="3" key="1">
    <citation type="journal article" date="2017" name="Environ. Microbiol. Rep.">
        <title>Genetic Diversity of Marine Anaerobic Ammonium-Oxidizing Bacteria as Revealed by Genomic and Proteomic Analyses of 'Candidatus Scalindua japonica'.</title>
        <authorList>
            <person name="Oshiki M."/>
            <person name="Mizuto K."/>
            <person name="Kimura Z."/>
            <person name="Kindaichi T."/>
            <person name="Satoh H."/>
            <person name="Okabe S."/>
        </authorList>
    </citation>
    <scope>NUCLEOTIDE SEQUENCE [LARGE SCALE GENOMIC DNA]</scope>
    <source>
        <strain evidence="3">husup-a2</strain>
    </source>
</reference>
<evidence type="ECO:0000313" key="3">
    <source>
        <dbReference type="Proteomes" id="UP000218542"/>
    </source>
</evidence>
<keyword evidence="3" id="KW-1185">Reference proteome</keyword>
<comment type="caution">
    <text evidence="2">The sequence shown here is derived from an EMBL/GenBank/DDBJ whole genome shotgun (WGS) entry which is preliminary data.</text>
</comment>
<feature type="non-terminal residue" evidence="2">
    <location>
        <position position="1"/>
    </location>
</feature>
<keyword evidence="1" id="KW-0812">Transmembrane</keyword>
<keyword evidence="1" id="KW-0472">Membrane</keyword>
<dbReference type="GO" id="GO:0004812">
    <property type="term" value="F:aminoacyl-tRNA ligase activity"/>
    <property type="evidence" value="ECO:0007669"/>
    <property type="project" value="UniProtKB-KW"/>
</dbReference>
<dbReference type="AlphaFoldDB" id="A0A286TWY5"/>
<feature type="transmembrane region" description="Helical" evidence="1">
    <location>
        <begin position="40"/>
        <end position="60"/>
    </location>
</feature>
<protein>
    <submittedName>
        <fullName evidence="2">Lysyl-tRNA synthetase</fullName>
    </submittedName>
</protein>
<name>A0A286TWY5_9BACT</name>
<dbReference type="Proteomes" id="UP000218542">
    <property type="component" value="Unassembled WGS sequence"/>
</dbReference>
<evidence type="ECO:0000256" key="1">
    <source>
        <dbReference type="SAM" id="Phobius"/>
    </source>
</evidence>
<accession>A0A286TWY5</accession>
<keyword evidence="2" id="KW-0436">Ligase</keyword>
<gene>
    <name evidence="2" type="ORF">SCALIN_C10_0150</name>
</gene>